<accession>A0A1H0YZB5</accession>
<dbReference type="Proteomes" id="UP000199444">
    <property type="component" value="Unassembled WGS sequence"/>
</dbReference>
<keyword evidence="2" id="KW-1185">Reference proteome</keyword>
<dbReference type="RefSeq" id="WP_092491763.1">
    <property type="nucleotide sequence ID" value="NZ_FNKD01000001.1"/>
</dbReference>
<name>A0A1H0YZB5_9BACI</name>
<protein>
    <submittedName>
        <fullName evidence="1">Uncharacterized protein</fullName>
    </submittedName>
</protein>
<dbReference type="STRING" id="553311.SAMN05216231_0923"/>
<proteinExistence type="predicted"/>
<organism evidence="1 2">
    <name type="scientific">Virgibacillus salinus</name>
    <dbReference type="NCBI Taxonomy" id="553311"/>
    <lineage>
        <taxon>Bacteria</taxon>
        <taxon>Bacillati</taxon>
        <taxon>Bacillota</taxon>
        <taxon>Bacilli</taxon>
        <taxon>Bacillales</taxon>
        <taxon>Bacillaceae</taxon>
        <taxon>Virgibacillus</taxon>
    </lineage>
</organism>
<evidence type="ECO:0000313" key="1">
    <source>
        <dbReference type="EMBL" id="SDQ20231.1"/>
    </source>
</evidence>
<reference evidence="1 2" key="1">
    <citation type="submission" date="2016-10" db="EMBL/GenBank/DDBJ databases">
        <authorList>
            <person name="de Groot N.N."/>
        </authorList>
    </citation>
    <scope>NUCLEOTIDE SEQUENCE [LARGE SCALE GENOMIC DNA]</scope>
    <source>
        <strain evidence="1 2">CGMCC 1.10449</strain>
    </source>
</reference>
<evidence type="ECO:0000313" key="2">
    <source>
        <dbReference type="Proteomes" id="UP000199444"/>
    </source>
</evidence>
<dbReference type="AlphaFoldDB" id="A0A1H0YZB5"/>
<sequence>MKITAFIIIIVMTLLTTFAMQFEGSTLHLSETLKVNPKSITKITLSPPSDSSYNSTTEEDKIQEFIQFIDRFNYKIIRGNEPAYLPMTASMIYLYEDGKVDFIVSFEDKVMISQEVFEVKNGEIKHSFVTDYYKSLE</sequence>
<dbReference type="EMBL" id="FNKD01000001">
    <property type="protein sequence ID" value="SDQ20231.1"/>
    <property type="molecule type" value="Genomic_DNA"/>
</dbReference>
<gene>
    <name evidence="1" type="ORF">SAMN05216231_0923</name>
</gene>